<feature type="region of interest" description="Disordered" evidence="1">
    <location>
        <begin position="64"/>
        <end position="178"/>
    </location>
</feature>
<sequence>MAPLDSHFVPFMTRIGTRAFELKLSAGPFAGDIKHSAAVGHVVFDAADPGALSVVGHKLPMKPRLSQRRCRSSDSSGPPPAAWSSRWACTSSTTHSSTGRARSGSRSRSACTRRSWTARPRSSRSAPSSSTPSRSSLRRASGTPSSASCARAPSRGSPPRRNGSRGSRAKLRDSFRRL</sequence>
<proteinExistence type="predicted"/>
<dbReference type="EMBL" id="BPQB01000065">
    <property type="protein sequence ID" value="GJE96931.1"/>
    <property type="molecule type" value="Genomic_DNA"/>
</dbReference>
<evidence type="ECO:0000313" key="3">
    <source>
        <dbReference type="Proteomes" id="UP000703269"/>
    </source>
</evidence>
<comment type="caution">
    <text evidence="2">The sequence shown here is derived from an EMBL/GenBank/DDBJ whole genome shotgun (WGS) entry which is preliminary data.</text>
</comment>
<organism evidence="2 3">
    <name type="scientific">Phanerochaete sordida</name>
    <dbReference type="NCBI Taxonomy" id="48140"/>
    <lineage>
        <taxon>Eukaryota</taxon>
        <taxon>Fungi</taxon>
        <taxon>Dikarya</taxon>
        <taxon>Basidiomycota</taxon>
        <taxon>Agaricomycotina</taxon>
        <taxon>Agaricomycetes</taxon>
        <taxon>Polyporales</taxon>
        <taxon>Phanerochaetaceae</taxon>
        <taxon>Phanerochaete</taxon>
    </lineage>
</organism>
<accession>A0A9P3GLG1</accession>
<evidence type="ECO:0000313" key="2">
    <source>
        <dbReference type="EMBL" id="GJE96931.1"/>
    </source>
</evidence>
<gene>
    <name evidence="2" type="ORF">PsYK624_131400</name>
</gene>
<name>A0A9P3GLG1_9APHY</name>
<dbReference type="Proteomes" id="UP000703269">
    <property type="component" value="Unassembled WGS sequence"/>
</dbReference>
<feature type="compositionally biased region" description="Low complexity" evidence="1">
    <location>
        <begin position="87"/>
        <end position="166"/>
    </location>
</feature>
<evidence type="ECO:0000256" key="1">
    <source>
        <dbReference type="SAM" id="MobiDB-lite"/>
    </source>
</evidence>
<dbReference type="AlphaFoldDB" id="A0A9P3GLG1"/>
<keyword evidence="3" id="KW-1185">Reference proteome</keyword>
<reference evidence="2 3" key="1">
    <citation type="submission" date="2021-08" db="EMBL/GenBank/DDBJ databases">
        <title>Draft Genome Sequence of Phanerochaete sordida strain YK-624.</title>
        <authorList>
            <person name="Mori T."/>
            <person name="Dohra H."/>
            <person name="Suzuki T."/>
            <person name="Kawagishi H."/>
            <person name="Hirai H."/>
        </authorList>
    </citation>
    <scope>NUCLEOTIDE SEQUENCE [LARGE SCALE GENOMIC DNA]</scope>
    <source>
        <strain evidence="2 3">YK-624</strain>
    </source>
</reference>
<protein>
    <submittedName>
        <fullName evidence="2">Uncharacterized protein</fullName>
    </submittedName>
</protein>